<dbReference type="EMBL" id="CAXKWB010031755">
    <property type="protein sequence ID" value="CAL4140161.1"/>
    <property type="molecule type" value="Genomic_DNA"/>
</dbReference>
<feature type="chain" id="PRO_5043506211" evidence="3">
    <location>
        <begin position="25"/>
        <end position="321"/>
    </location>
</feature>
<keyword evidence="3" id="KW-0732">Signal</keyword>
<gene>
    <name evidence="4" type="ORF">MNOR_LOCUS28579</name>
</gene>
<protein>
    <submittedName>
        <fullName evidence="4">Uncharacterized protein</fullName>
    </submittedName>
</protein>
<evidence type="ECO:0000256" key="3">
    <source>
        <dbReference type="SAM" id="SignalP"/>
    </source>
</evidence>
<feature type="compositionally biased region" description="Polar residues" evidence="1">
    <location>
        <begin position="285"/>
        <end position="296"/>
    </location>
</feature>
<keyword evidence="2" id="KW-0472">Membrane</keyword>
<organism evidence="4 5">
    <name type="scientific">Meganyctiphanes norvegica</name>
    <name type="common">Northern krill</name>
    <name type="synonym">Thysanopoda norvegica</name>
    <dbReference type="NCBI Taxonomy" id="48144"/>
    <lineage>
        <taxon>Eukaryota</taxon>
        <taxon>Metazoa</taxon>
        <taxon>Ecdysozoa</taxon>
        <taxon>Arthropoda</taxon>
        <taxon>Crustacea</taxon>
        <taxon>Multicrustacea</taxon>
        <taxon>Malacostraca</taxon>
        <taxon>Eumalacostraca</taxon>
        <taxon>Eucarida</taxon>
        <taxon>Euphausiacea</taxon>
        <taxon>Euphausiidae</taxon>
        <taxon>Meganyctiphanes</taxon>
    </lineage>
</organism>
<dbReference type="AlphaFoldDB" id="A0AAV2RWN6"/>
<accession>A0AAV2RWN6</accession>
<evidence type="ECO:0000256" key="2">
    <source>
        <dbReference type="SAM" id="Phobius"/>
    </source>
</evidence>
<feature type="transmembrane region" description="Helical" evidence="2">
    <location>
        <begin position="181"/>
        <end position="206"/>
    </location>
</feature>
<comment type="caution">
    <text evidence="4">The sequence shown here is derived from an EMBL/GenBank/DDBJ whole genome shotgun (WGS) entry which is preliminary data.</text>
</comment>
<evidence type="ECO:0000313" key="4">
    <source>
        <dbReference type="EMBL" id="CAL4140161.1"/>
    </source>
</evidence>
<sequence length="321" mass="36439">MTVPITMDSYSMAFLIICINTAMGMDTQNEPDFDIVSTSYHRFSEHRSHNRSARRAPAVFNDLEELPEQPRASPVKTFNDLEGSSQIITETVICTLPDGTCYQNKACRSQYWGANRELWTECPCGSGYTRKPYYCENYETKCSKRIQDFGCSWILECYLEVDMDEHESYRYEKNGECHVNIGIVIGLVIGLVCILVLILLVILYFIRRKDDYRASHIITKESAQSFLNSQITIPLKYGDEPIPEGPRRKRSYTPPRGSRHGSIKGTPPPIRRQSRHHHSSFSSHTGSLTQTTSLHSPLTPISPLPSCDEVRTPLRAGEVPV</sequence>
<proteinExistence type="predicted"/>
<dbReference type="Proteomes" id="UP001497623">
    <property type="component" value="Unassembled WGS sequence"/>
</dbReference>
<feature type="signal peptide" evidence="3">
    <location>
        <begin position="1"/>
        <end position="24"/>
    </location>
</feature>
<name>A0AAV2RWN6_MEGNR</name>
<feature type="compositionally biased region" description="Basic residues" evidence="1">
    <location>
        <begin position="247"/>
        <end position="262"/>
    </location>
</feature>
<keyword evidence="5" id="KW-1185">Reference proteome</keyword>
<evidence type="ECO:0000256" key="1">
    <source>
        <dbReference type="SAM" id="MobiDB-lite"/>
    </source>
</evidence>
<reference evidence="4 5" key="1">
    <citation type="submission" date="2024-05" db="EMBL/GenBank/DDBJ databases">
        <authorList>
            <person name="Wallberg A."/>
        </authorList>
    </citation>
    <scope>NUCLEOTIDE SEQUENCE [LARGE SCALE GENOMIC DNA]</scope>
</reference>
<keyword evidence="2" id="KW-1133">Transmembrane helix</keyword>
<keyword evidence="2" id="KW-0812">Transmembrane</keyword>
<evidence type="ECO:0000313" key="5">
    <source>
        <dbReference type="Proteomes" id="UP001497623"/>
    </source>
</evidence>
<feature type="region of interest" description="Disordered" evidence="1">
    <location>
        <begin position="237"/>
        <end position="321"/>
    </location>
</feature>